<gene>
    <name evidence="2" type="ORF">FYJ83_14360</name>
</gene>
<dbReference type="Pfam" id="PF01323">
    <property type="entry name" value="DSBA"/>
    <property type="match status" value="1"/>
</dbReference>
<dbReference type="Gene3D" id="3.40.30.10">
    <property type="entry name" value="Glutaredoxin"/>
    <property type="match status" value="1"/>
</dbReference>
<dbReference type="SUPFAM" id="SSF52833">
    <property type="entry name" value="Thioredoxin-like"/>
    <property type="match status" value="1"/>
</dbReference>
<dbReference type="Proteomes" id="UP000469523">
    <property type="component" value="Unassembled WGS sequence"/>
</dbReference>
<proteinExistence type="predicted"/>
<dbReference type="PANTHER" id="PTHR13887">
    <property type="entry name" value="GLUTATHIONE S-TRANSFERASE KAPPA"/>
    <property type="match status" value="1"/>
</dbReference>
<sequence length="196" mass="22862">MVNIKIFSDFACPFCYIGFSIADKLRKENSNINIEWIPYILDSNLSLDGDDLLNHIPREQLDMSYRRIERLGKEYGLIYNNKSKKFNTNRLHLAALYANKEDKYYEFAKEAFKTIFEYGKNVGDPAVVNEIGLSTGLNIVEMNNCIEEGTFNKRLEEGRNLISIYEVESVPTFIVDDKKKVELLKDYEKFKKDLLE</sequence>
<protein>
    <submittedName>
        <fullName evidence="2">DsbA family protein</fullName>
    </submittedName>
</protein>
<dbReference type="RefSeq" id="WP_154441664.1">
    <property type="nucleotide sequence ID" value="NZ_JAHLPJ010000001.1"/>
</dbReference>
<dbReference type="EMBL" id="VUNQ01000038">
    <property type="protein sequence ID" value="MSU02640.1"/>
    <property type="molecule type" value="Genomic_DNA"/>
</dbReference>
<comment type="caution">
    <text evidence="2">The sequence shown here is derived from an EMBL/GenBank/DDBJ whole genome shotgun (WGS) entry which is preliminary data.</text>
</comment>
<keyword evidence="3" id="KW-1185">Reference proteome</keyword>
<dbReference type="InterPro" id="IPR001853">
    <property type="entry name" value="DSBA-like_thioredoxin_dom"/>
</dbReference>
<accession>A0A6N7Y3M7</accession>
<feature type="domain" description="DSBA-like thioredoxin" evidence="1">
    <location>
        <begin position="4"/>
        <end position="191"/>
    </location>
</feature>
<evidence type="ECO:0000259" key="1">
    <source>
        <dbReference type="Pfam" id="PF01323"/>
    </source>
</evidence>
<dbReference type="InterPro" id="IPR036249">
    <property type="entry name" value="Thioredoxin-like_sf"/>
</dbReference>
<reference evidence="2 3" key="1">
    <citation type="submission" date="2019-09" db="EMBL/GenBank/DDBJ databases">
        <title>In-depth cultivation of the pig gut microbiome towards novel bacterial diversity and tailored functional studies.</title>
        <authorList>
            <person name="Wylensek D."/>
            <person name="Hitch T.C.A."/>
            <person name="Clavel T."/>
        </authorList>
    </citation>
    <scope>NUCLEOTIDE SEQUENCE [LARGE SCALE GENOMIC DNA]</scope>
    <source>
        <strain evidence="2 3">WCA3-693-APC-4?</strain>
    </source>
</reference>
<evidence type="ECO:0000313" key="3">
    <source>
        <dbReference type="Proteomes" id="UP000469523"/>
    </source>
</evidence>
<name>A0A6N7Y3M7_9FIRM</name>
<dbReference type="GO" id="GO:0016491">
    <property type="term" value="F:oxidoreductase activity"/>
    <property type="evidence" value="ECO:0007669"/>
    <property type="project" value="InterPro"/>
</dbReference>
<dbReference type="AlphaFoldDB" id="A0A6N7Y3M7"/>
<dbReference type="PANTHER" id="PTHR13887:SF41">
    <property type="entry name" value="THIOREDOXIN SUPERFAMILY PROTEIN"/>
    <property type="match status" value="1"/>
</dbReference>
<evidence type="ECO:0000313" key="2">
    <source>
        <dbReference type="EMBL" id="MSU02640.1"/>
    </source>
</evidence>
<organism evidence="2 3">
    <name type="scientific">Tissierella pigra</name>
    <dbReference type="NCBI Taxonomy" id="2607614"/>
    <lineage>
        <taxon>Bacteria</taxon>
        <taxon>Bacillati</taxon>
        <taxon>Bacillota</taxon>
        <taxon>Tissierellia</taxon>
        <taxon>Tissierellales</taxon>
        <taxon>Tissierellaceae</taxon>
        <taxon>Tissierella</taxon>
    </lineage>
</organism>